<evidence type="ECO:0000256" key="1">
    <source>
        <dbReference type="SAM" id="Coils"/>
    </source>
</evidence>
<keyword evidence="1" id="KW-0175">Coiled coil</keyword>
<feature type="compositionally biased region" description="Low complexity" evidence="2">
    <location>
        <begin position="7"/>
        <end position="16"/>
    </location>
</feature>
<dbReference type="OrthoDB" id="10043826at2759"/>
<dbReference type="Gene3D" id="1.20.5.1180">
    <property type="entry name" value="Geminin coiled-coil domain"/>
    <property type="match status" value="1"/>
</dbReference>
<dbReference type="SUPFAM" id="SSF111469">
    <property type="entry name" value="Geminin coiled-coil domain"/>
    <property type="match status" value="1"/>
</dbReference>
<dbReference type="Proteomes" id="UP000276133">
    <property type="component" value="Unassembled WGS sequence"/>
</dbReference>
<gene>
    <name evidence="3" type="ORF">BpHYR1_037889</name>
</gene>
<dbReference type="InterPro" id="IPR022786">
    <property type="entry name" value="Geminin/Multicilin"/>
</dbReference>
<feature type="compositionally biased region" description="Low complexity" evidence="2">
    <location>
        <begin position="90"/>
        <end position="105"/>
    </location>
</feature>
<organism evidence="3 4">
    <name type="scientific">Brachionus plicatilis</name>
    <name type="common">Marine rotifer</name>
    <name type="synonym">Brachionus muelleri</name>
    <dbReference type="NCBI Taxonomy" id="10195"/>
    <lineage>
        <taxon>Eukaryota</taxon>
        <taxon>Metazoa</taxon>
        <taxon>Spiralia</taxon>
        <taxon>Gnathifera</taxon>
        <taxon>Rotifera</taxon>
        <taxon>Eurotatoria</taxon>
        <taxon>Monogononta</taxon>
        <taxon>Pseudotrocha</taxon>
        <taxon>Ploima</taxon>
        <taxon>Brachionidae</taxon>
        <taxon>Brachionus</taxon>
    </lineage>
</organism>
<evidence type="ECO:0000313" key="4">
    <source>
        <dbReference type="Proteomes" id="UP000276133"/>
    </source>
</evidence>
<proteinExistence type="predicted"/>
<evidence type="ECO:0008006" key="5">
    <source>
        <dbReference type="Google" id="ProtNLM"/>
    </source>
</evidence>
<evidence type="ECO:0000313" key="3">
    <source>
        <dbReference type="EMBL" id="RNA12544.1"/>
    </source>
</evidence>
<dbReference type="AlphaFoldDB" id="A0A3M7QN93"/>
<feature type="region of interest" description="Disordered" evidence="2">
    <location>
        <begin position="79"/>
        <end position="105"/>
    </location>
</feature>
<dbReference type="GO" id="GO:0006275">
    <property type="term" value="P:regulation of DNA replication"/>
    <property type="evidence" value="ECO:0007669"/>
    <property type="project" value="InterPro"/>
</dbReference>
<accession>A0A3M7QN93</accession>
<protein>
    <recommendedName>
        <fullName evidence="5">Geminin</fullName>
    </recommendedName>
</protein>
<dbReference type="Pfam" id="PF07412">
    <property type="entry name" value="Geminin"/>
    <property type="match status" value="1"/>
</dbReference>
<feature type="non-terminal residue" evidence="3">
    <location>
        <position position="1"/>
    </location>
</feature>
<feature type="coiled-coil region" evidence="1">
    <location>
        <begin position="191"/>
        <end position="242"/>
    </location>
</feature>
<name>A0A3M7QN93_BRAPC</name>
<feature type="region of interest" description="Disordered" evidence="2">
    <location>
        <begin position="1"/>
        <end position="24"/>
    </location>
</feature>
<sequence length="250" mass="28460">LNKNKKNSNSIFKMNSQENGVRTRRALNSLQYSPNGKDIAGMATSSAKLQTKKGLYECRNSTNVRNGLKKRTSISLPDICGSNQTSKSITSTPTKNHRTTSTSTTPTKIARKEIIGSVIQEEKENPNINFGDKKASDRISVKEKQNKRENLSKFKEISIQCNKSDEDMLLNSNVEGTPYWKLLAHKRFRSLVEAEKENDQLNKMIADLDKENDELREVNNELHEALKEYDEIKSQILECIDECDEDDEEN</sequence>
<dbReference type="EMBL" id="REGN01005662">
    <property type="protein sequence ID" value="RNA12544.1"/>
    <property type="molecule type" value="Genomic_DNA"/>
</dbReference>
<comment type="caution">
    <text evidence="3">The sequence shown here is derived from an EMBL/GenBank/DDBJ whole genome shotgun (WGS) entry which is preliminary data.</text>
</comment>
<evidence type="ECO:0000256" key="2">
    <source>
        <dbReference type="SAM" id="MobiDB-lite"/>
    </source>
</evidence>
<keyword evidence="4" id="KW-1185">Reference proteome</keyword>
<reference evidence="3 4" key="1">
    <citation type="journal article" date="2018" name="Sci. Rep.">
        <title>Genomic signatures of local adaptation to the degree of environmental predictability in rotifers.</title>
        <authorList>
            <person name="Franch-Gras L."/>
            <person name="Hahn C."/>
            <person name="Garcia-Roger E.M."/>
            <person name="Carmona M.J."/>
            <person name="Serra M."/>
            <person name="Gomez A."/>
        </authorList>
    </citation>
    <scope>NUCLEOTIDE SEQUENCE [LARGE SCALE GENOMIC DNA]</scope>
    <source>
        <strain evidence="3">HYR1</strain>
    </source>
</reference>